<reference evidence="1 2" key="1">
    <citation type="journal article" date="2019" name="Environ. Microbiol.">
        <title>An active ?-lactamase is a part of an orchestrated cell wall stress resistance network of Bacillus subtilis and related rhizosphere species.</title>
        <authorList>
            <person name="Bucher T."/>
            <person name="Keren-Paz A."/>
            <person name="Hausser J."/>
            <person name="Olender T."/>
            <person name="Cytryn E."/>
            <person name="Kolodkin-Gal I."/>
        </authorList>
    </citation>
    <scope>NUCLEOTIDE SEQUENCE [LARGE SCALE GENOMIC DNA]</scope>
    <source>
        <strain evidence="1 2">I32</strain>
    </source>
</reference>
<gene>
    <name evidence="1" type="ORF">FC695_38900</name>
</gene>
<accession>A0A9X9A092</accession>
<evidence type="ECO:0000313" key="2">
    <source>
        <dbReference type="Proteomes" id="UP000308444"/>
    </source>
</evidence>
<organism evidence="1 2">
    <name type="scientific">Bacillus cereus</name>
    <dbReference type="NCBI Taxonomy" id="1396"/>
    <lineage>
        <taxon>Bacteria</taxon>
        <taxon>Bacillati</taxon>
        <taxon>Bacillota</taxon>
        <taxon>Bacilli</taxon>
        <taxon>Bacillales</taxon>
        <taxon>Bacillaceae</taxon>
        <taxon>Bacillus</taxon>
        <taxon>Bacillus cereus group</taxon>
    </lineage>
</organism>
<dbReference type="EMBL" id="SZOH01004246">
    <property type="protein sequence ID" value="TKI87378.1"/>
    <property type="molecule type" value="Genomic_DNA"/>
</dbReference>
<protein>
    <submittedName>
        <fullName evidence="1">MFS transporter</fullName>
    </submittedName>
</protein>
<evidence type="ECO:0000313" key="1">
    <source>
        <dbReference type="EMBL" id="TKI87378.1"/>
    </source>
</evidence>
<name>A0A9X9A092_BACCE</name>
<proteinExistence type="predicted"/>
<comment type="caution">
    <text evidence="1">The sequence shown here is derived from an EMBL/GenBank/DDBJ whole genome shotgun (WGS) entry which is preliminary data.</text>
</comment>
<feature type="non-terminal residue" evidence="1">
    <location>
        <position position="49"/>
    </location>
</feature>
<dbReference type="Proteomes" id="UP000308444">
    <property type="component" value="Unassembled WGS sequence"/>
</dbReference>
<sequence length="49" mass="5336">MQVSMGDSGSGGGEEVLVNFQELLDIVMKLENIYKIHVDVIGTNIESLL</sequence>
<dbReference type="AlphaFoldDB" id="A0A9X9A092"/>